<dbReference type="PANTHER" id="PTHR13058:SF19">
    <property type="entry name" value="LD40940P"/>
    <property type="match status" value="1"/>
</dbReference>
<evidence type="ECO:0000256" key="8">
    <source>
        <dbReference type="SAM" id="MobiDB-lite"/>
    </source>
</evidence>
<dbReference type="InterPro" id="IPR036397">
    <property type="entry name" value="RNaseH_sf"/>
</dbReference>
<evidence type="ECO:0000259" key="9">
    <source>
        <dbReference type="SMART" id="SM00479"/>
    </source>
</evidence>
<dbReference type="InterPro" id="IPR040393">
    <property type="entry name" value="TREX1/2"/>
</dbReference>
<keyword evidence="6" id="KW-0460">Magnesium</keyword>
<evidence type="ECO:0000313" key="11">
    <source>
        <dbReference type="Proteomes" id="UP000827092"/>
    </source>
</evidence>
<keyword evidence="3" id="KW-0479">Metal-binding</keyword>
<keyword evidence="2" id="KW-0540">Nuclease</keyword>
<reference evidence="10 11" key="1">
    <citation type="journal article" date="2022" name="Nat. Ecol. Evol.">
        <title>A masculinizing supergene underlies an exaggerated male reproductive morph in a spider.</title>
        <authorList>
            <person name="Hendrickx F."/>
            <person name="De Corte Z."/>
            <person name="Sonet G."/>
            <person name="Van Belleghem S.M."/>
            <person name="Kostlbacher S."/>
            <person name="Vangestel C."/>
        </authorList>
    </citation>
    <scope>NUCLEOTIDE SEQUENCE [LARGE SCALE GENOMIC DNA]</scope>
    <source>
        <strain evidence="10">W744_W776</strain>
    </source>
</reference>
<keyword evidence="5" id="KW-0269">Exonuclease</keyword>
<dbReference type="GO" id="GO:0046872">
    <property type="term" value="F:metal ion binding"/>
    <property type="evidence" value="ECO:0007669"/>
    <property type="project" value="UniProtKB-KW"/>
</dbReference>
<protein>
    <recommendedName>
        <fullName evidence="9">Exonuclease domain-containing protein</fullName>
    </recommendedName>
</protein>
<evidence type="ECO:0000256" key="5">
    <source>
        <dbReference type="ARBA" id="ARBA00022839"/>
    </source>
</evidence>
<gene>
    <name evidence="10" type="ORF">JTE90_015380</name>
</gene>
<dbReference type="Gene3D" id="3.30.420.10">
    <property type="entry name" value="Ribonuclease H-like superfamily/Ribonuclease H"/>
    <property type="match status" value="1"/>
</dbReference>
<feature type="domain" description="Exonuclease" evidence="9">
    <location>
        <begin position="424"/>
        <end position="632"/>
    </location>
</feature>
<accession>A0AAV6U2Z1</accession>
<dbReference type="GO" id="GO:0006308">
    <property type="term" value="P:DNA catabolic process"/>
    <property type="evidence" value="ECO:0007669"/>
    <property type="project" value="TreeGrafter"/>
</dbReference>
<evidence type="ECO:0000256" key="2">
    <source>
        <dbReference type="ARBA" id="ARBA00022722"/>
    </source>
</evidence>
<dbReference type="GO" id="GO:0005737">
    <property type="term" value="C:cytoplasm"/>
    <property type="evidence" value="ECO:0007669"/>
    <property type="project" value="TreeGrafter"/>
</dbReference>
<dbReference type="AlphaFoldDB" id="A0AAV6U2Z1"/>
<name>A0AAV6U2Z1_9ARAC</name>
<dbReference type="InterPro" id="IPR012337">
    <property type="entry name" value="RNaseH-like_sf"/>
</dbReference>
<evidence type="ECO:0000313" key="10">
    <source>
        <dbReference type="EMBL" id="KAG8178827.1"/>
    </source>
</evidence>
<keyword evidence="4" id="KW-0378">Hydrolase</keyword>
<dbReference type="SMART" id="SM00479">
    <property type="entry name" value="EXOIII"/>
    <property type="match status" value="1"/>
</dbReference>
<evidence type="ECO:0000256" key="4">
    <source>
        <dbReference type="ARBA" id="ARBA00022801"/>
    </source>
</evidence>
<comment type="similarity">
    <text evidence="7">Belongs to the exonuclease superfamily. TREX family.</text>
</comment>
<dbReference type="GO" id="GO:0003676">
    <property type="term" value="F:nucleic acid binding"/>
    <property type="evidence" value="ECO:0007669"/>
    <property type="project" value="InterPro"/>
</dbReference>
<feature type="compositionally biased region" description="Basic residues" evidence="8">
    <location>
        <begin position="1"/>
        <end position="16"/>
    </location>
</feature>
<comment type="caution">
    <text evidence="10">The sequence shown here is derived from an EMBL/GenBank/DDBJ whole genome shotgun (WGS) entry which is preliminary data.</text>
</comment>
<dbReference type="Proteomes" id="UP000827092">
    <property type="component" value="Unassembled WGS sequence"/>
</dbReference>
<keyword evidence="11" id="KW-1185">Reference proteome</keyword>
<dbReference type="EMBL" id="JAFNEN010000665">
    <property type="protein sequence ID" value="KAG8178827.1"/>
    <property type="molecule type" value="Genomic_DNA"/>
</dbReference>
<evidence type="ECO:0000256" key="1">
    <source>
        <dbReference type="ARBA" id="ARBA00001946"/>
    </source>
</evidence>
<organism evidence="10 11">
    <name type="scientific">Oedothorax gibbosus</name>
    <dbReference type="NCBI Taxonomy" id="931172"/>
    <lineage>
        <taxon>Eukaryota</taxon>
        <taxon>Metazoa</taxon>
        <taxon>Ecdysozoa</taxon>
        <taxon>Arthropoda</taxon>
        <taxon>Chelicerata</taxon>
        <taxon>Arachnida</taxon>
        <taxon>Araneae</taxon>
        <taxon>Araneomorphae</taxon>
        <taxon>Entelegynae</taxon>
        <taxon>Araneoidea</taxon>
        <taxon>Linyphiidae</taxon>
        <taxon>Erigoninae</taxon>
        <taxon>Oedothorax</taxon>
    </lineage>
</organism>
<dbReference type="InterPro" id="IPR013520">
    <property type="entry name" value="Ribonucl_H"/>
</dbReference>
<evidence type="ECO:0000256" key="6">
    <source>
        <dbReference type="ARBA" id="ARBA00022842"/>
    </source>
</evidence>
<dbReference type="GO" id="GO:0008296">
    <property type="term" value="F:3'-5'-DNA exonuclease activity"/>
    <property type="evidence" value="ECO:0007669"/>
    <property type="project" value="TreeGrafter"/>
</dbReference>
<feature type="region of interest" description="Disordered" evidence="8">
    <location>
        <begin position="1"/>
        <end position="21"/>
    </location>
</feature>
<evidence type="ECO:0000256" key="7">
    <source>
        <dbReference type="ARBA" id="ARBA00025769"/>
    </source>
</evidence>
<comment type="cofactor">
    <cofactor evidence="1">
        <name>Mg(2+)</name>
        <dbReference type="ChEBI" id="CHEBI:18420"/>
    </cofactor>
</comment>
<dbReference type="SUPFAM" id="SSF53098">
    <property type="entry name" value="Ribonuclease H-like"/>
    <property type="match status" value="1"/>
</dbReference>
<dbReference type="Pfam" id="PF00929">
    <property type="entry name" value="RNase_T"/>
    <property type="match status" value="1"/>
</dbReference>
<sequence length="648" mass="68604">MSTRRNQRAGNKKNAKKLSTESQIAESNSVVFLVPVSSINAMNSTTVSTSMDGASVTAPKPLSSSCPELINGKKVYIIPNNSSLSANSFNIGASNAATRKPVFVLNKSLLANSSPNIAVSNPVLNSPVFILNNGQLINSSPIAATSPNATNGRILSPKITGAALQTSVLKERPVVNSSPITSALPNANNVSNLSPKITGAALQTSVLKERPVVNSSPITSALPNANNASNLSPKITGAALQTNVLKESPVTTTPTVTCPKPEVFDENPFMNTIGNSITVATTPTVLNPKGIADPYLNALNASIYNSRKPINISSCATEVSGVSFDLDSVDENSYSKADGSLNTSASPITANRAGISPKVLGSVFTKSPNVNSSPIAASSPTAAVCGVLSPINNGPALEPNKGAIAKNIKKKPQCKRPADKAIATYVFFDLETTGLGHEIGKPNVQITEISMIAMKRKEFENSSSTELKDIRIIQKISLCTRPRSSVSWGAAKVTGLNDSNLYDQEPFDQNAASAIIAFLNHLPKPVCILAHNGATYDYPLFKAELNRLSINLSSDILIADTLKAFRELGVPVFPPERKVPKSVKYGARGISYALDNLHLYFFGKKPVGGHSSEGDCIALAKVCQSMKDLMLPWIDENCTTMDTVVPMW</sequence>
<proteinExistence type="inferred from homology"/>
<evidence type="ECO:0000256" key="3">
    <source>
        <dbReference type="ARBA" id="ARBA00022723"/>
    </source>
</evidence>
<dbReference type="PANTHER" id="PTHR13058">
    <property type="entry name" value="THREE PRIME REPAIR EXONUCLEASE 1, 2"/>
    <property type="match status" value="1"/>
</dbReference>